<organism evidence="3 4">
    <name type="scientific">Solanum commersonii</name>
    <name type="common">Commerson's wild potato</name>
    <name type="synonym">Commerson's nightshade</name>
    <dbReference type="NCBI Taxonomy" id="4109"/>
    <lineage>
        <taxon>Eukaryota</taxon>
        <taxon>Viridiplantae</taxon>
        <taxon>Streptophyta</taxon>
        <taxon>Embryophyta</taxon>
        <taxon>Tracheophyta</taxon>
        <taxon>Spermatophyta</taxon>
        <taxon>Magnoliopsida</taxon>
        <taxon>eudicotyledons</taxon>
        <taxon>Gunneridae</taxon>
        <taxon>Pentapetalae</taxon>
        <taxon>asterids</taxon>
        <taxon>lamiids</taxon>
        <taxon>Solanales</taxon>
        <taxon>Solanaceae</taxon>
        <taxon>Solanoideae</taxon>
        <taxon>Solaneae</taxon>
        <taxon>Solanum</taxon>
    </lineage>
</organism>
<keyword evidence="2" id="KW-0472">Membrane</keyword>
<sequence>MKQQYHPRPAVNSATEDPKQTPPEQASIAPIFSPEQYYQIQQMIKQGQDSDATTNRHNQSWYRSLYPRGSGKDLAYTYPPRTTEWDYLWIDLHFQNLNPRCNEVYSLHLTRILRGLIDQSLGRLAQKWFTPTFEGGYRCVVFDNDDSSFNLGELTSNAQILACIGSIGSEKPVGLGNTFLAHVPLPSSWPFKDDLDYNLNNLIQLEVCVCDDFHKDVVVKGLGIIVLGWFIPPHAKLRLIPRKFVVVFVEVVVVLLKFLLIWNMFPVVFSS</sequence>
<dbReference type="Proteomes" id="UP000824120">
    <property type="component" value="Chromosome 7"/>
</dbReference>
<keyword evidence="2" id="KW-0812">Transmembrane</keyword>
<comment type="caution">
    <text evidence="3">The sequence shown here is derived from an EMBL/GenBank/DDBJ whole genome shotgun (WGS) entry which is preliminary data.</text>
</comment>
<reference evidence="3 4" key="1">
    <citation type="submission" date="2020-09" db="EMBL/GenBank/DDBJ databases">
        <title>De no assembly of potato wild relative species, Solanum commersonii.</title>
        <authorList>
            <person name="Cho K."/>
        </authorList>
    </citation>
    <scope>NUCLEOTIDE SEQUENCE [LARGE SCALE GENOMIC DNA]</scope>
    <source>
        <strain evidence="3">LZ3.2</strain>
        <tissue evidence="3">Leaf</tissue>
    </source>
</reference>
<evidence type="ECO:0000256" key="1">
    <source>
        <dbReference type="SAM" id="MobiDB-lite"/>
    </source>
</evidence>
<keyword evidence="4" id="KW-1185">Reference proteome</keyword>
<dbReference type="AlphaFoldDB" id="A0A9J5YB04"/>
<accession>A0A9J5YB04</accession>
<proteinExistence type="predicted"/>
<gene>
    <name evidence="3" type="ORF">H5410_038554</name>
</gene>
<dbReference type="EMBL" id="JACXVP010000007">
    <property type="protein sequence ID" value="KAG5597322.1"/>
    <property type="molecule type" value="Genomic_DNA"/>
</dbReference>
<keyword evidence="2" id="KW-1133">Transmembrane helix</keyword>
<evidence type="ECO:0000313" key="3">
    <source>
        <dbReference type="EMBL" id="KAG5597322.1"/>
    </source>
</evidence>
<feature type="region of interest" description="Disordered" evidence="1">
    <location>
        <begin position="1"/>
        <end position="26"/>
    </location>
</feature>
<name>A0A9J5YB04_SOLCO</name>
<protein>
    <submittedName>
        <fullName evidence="3">Uncharacterized protein</fullName>
    </submittedName>
</protein>
<evidence type="ECO:0000313" key="4">
    <source>
        <dbReference type="Proteomes" id="UP000824120"/>
    </source>
</evidence>
<feature type="transmembrane region" description="Helical" evidence="2">
    <location>
        <begin position="244"/>
        <end position="265"/>
    </location>
</feature>
<evidence type="ECO:0000256" key="2">
    <source>
        <dbReference type="SAM" id="Phobius"/>
    </source>
</evidence>